<dbReference type="PRINTS" id="PR00807">
    <property type="entry name" value="AMBALLERGEN"/>
</dbReference>
<dbReference type="Pfam" id="PF04431">
    <property type="entry name" value="Pec_lyase_N"/>
    <property type="match status" value="1"/>
</dbReference>
<evidence type="ECO:0000256" key="3">
    <source>
        <dbReference type="ARBA" id="ARBA00023180"/>
    </source>
</evidence>
<dbReference type="PANTHER" id="PTHR31683">
    <property type="entry name" value="PECTATE LYASE 18-RELATED"/>
    <property type="match status" value="1"/>
</dbReference>
<dbReference type="Gene3D" id="2.160.20.10">
    <property type="entry name" value="Single-stranded right-handed beta-helix, Pectin lyase-like"/>
    <property type="match status" value="1"/>
</dbReference>
<keyword evidence="3" id="KW-0325">Glycoprotein</keyword>
<comment type="similarity">
    <text evidence="1">Belongs to the polysaccharide lyase 1 family.</text>
</comment>
<proteinExistence type="inferred from homology"/>
<evidence type="ECO:0000313" key="6">
    <source>
        <dbReference type="EMBL" id="KAH1063212.1"/>
    </source>
</evidence>
<dbReference type="PANTHER" id="PTHR31683:SF184">
    <property type="entry name" value="PECTATE LYASE"/>
    <property type="match status" value="1"/>
</dbReference>
<reference evidence="6 7" key="1">
    <citation type="journal article" date="2021" name="Plant Biotechnol. J.">
        <title>Multi-omics assisted identification of the key and species-specific regulatory components of drought-tolerant mechanisms in Gossypium stocksii.</title>
        <authorList>
            <person name="Yu D."/>
            <person name="Ke L."/>
            <person name="Zhang D."/>
            <person name="Wu Y."/>
            <person name="Sun Y."/>
            <person name="Mei J."/>
            <person name="Sun J."/>
            <person name="Sun Y."/>
        </authorList>
    </citation>
    <scope>NUCLEOTIDE SEQUENCE [LARGE SCALE GENOMIC DNA]</scope>
    <source>
        <strain evidence="7">cv. E1</strain>
        <tissue evidence="6">Leaf</tissue>
    </source>
</reference>
<dbReference type="InterPro" id="IPR018082">
    <property type="entry name" value="AmbAllergen"/>
</dbReference>
<feature type="domain" description="Pectate lyase N-terminal" evidence="5">
    <location>
        <begin position="24"/>
        <end position="89"/>
    </location>
</feature>
<feature type="chain" id="PRO_5039731353" description="Pectate lyase N-terminal domain-containing protein" evidence="4">
    <location>
        <begin position="24"/>
        <end position="226"/>
    </location>
</feature>
<feature type="signal peptide" evidence="4">
    <location>
        <begin position="1"/>
        <end position="23"/>
    </location>
</feature>
<dbReference type="GO" id="GO:0030570">
    <property type="term" value="F:pectate lyase activity"/>
    <property type="evidence" value="ECO:0007669"/>
    <property type="project" value="InterPro"/>
</dbReference>
<dbReference type="EMBL" id="JAIQCV010000009">
    <property type="protein sequence ID" value="KAH1063212.1"/>
    <property type="molecule type" value="Genomic_DNA"/>
</dbReference>
<accession>A0A9D3UVI3</accession>
<evidence type="ECO:0000256" key="2">
    <source>
        <dbReference type="ARBA" id="ARBA00022729"/>
    </source>
</evidence>
<keyword evidence="2 4" id="KW-0732">Signal</keyword>
<dbReference type="InterPro" id="IPR012334">
    <property type="entry name" value="Pectin_lyas_fold"/>
</dbReference>
<gene>
    <name evidence="6" type="ORF">J1N35_028199</name>
</gene>
<evidence type="ECO:0000256" key="1">
    <source>
        <dbReference type="ARBA" id="ARBA00010980"/>
    </source>
</evidence>
<dbReference type="Proteomes" id="UP000828251">
    <property type="component" value="Unassembled WGS sequence"/>
</dbReference>
<keyword evidence="7" id="KW-1185">Reference proteome</keyword>
<dbReference type="OrthoDB" id="1637350at2759"/>
<organism evidence="6 7">
    <name type="scientific">Gossypium stocksii</name>
    <dbReference type="NCBI Taxonomy" id="47602"/>
    <lineage>
        <taxon>Eukaryota</taxon>
        <taxon>Viridiplantae</taxon>
        <taxon>Streptophyta</taxon>
        <taxon>Embryophyta</taxon>
        <taxon>Tracheophyta</taxon>
        <taxon>Spermatophyta</taxon>
        <taxon>Magnoliopsida</taxon>
        <taxon>eudicotyledons</taxon>
        <taxon>Gunneridae</taxon>
        <taxon>Pentapetalae</taxon>
        <taxon>rosids</taxon>
        <taxon>malvids</taxon>
        <taxon>Malvales</taxon>
        <taxon>Malvaceae</taxon>
        <taxon>Malvoideae</taxon>
        <taxon>Gossypium</taxon>
    </lineage>
</organism>
<sequence>MEVTKLRVVFLFSFFTLIPKLWANIAEFDDFWKQREEEAWKIALTAYEPSPENVTSHLNYHVNKVLEKTMSNQPLEFKDVITNSTRRSLRGKHKKYTGPCMAINPIDRCWRCKKNWAKNRKRLAKCVLGFGRKTRGGKKGEYYLVTDNSDDDVVNPKPGTLRHAVIQKRPLWIIFAHDMNIKLSKELMVQSHKTIDGRGATVHIAYGCGITLQFVHNILLKTNQEQ</sequence>
<protein>
    <recommendedName>
        <fullName evidence="5">Pectate lyase N-terminal domain-containing protein</fullName>
    </recommendedName>
</protein>
<dbReference type="SUPFAM" id="SSF51126">
    <property type="entry name" value="Pectin lyase-like"/>
    <property type="match status" value="1"/>
</dbReference>
<dbReference type="InterPro" id="IPR007524">
    <property type="entry name" value="Pec_lyase_N"/>
</dbReference>
<comment type="caution">
    <text evidence="6">The sequence shown here is derived from an EMBL/GenBank/DDBJ whole genome shotgun (WGS) entry which is preliminary data.</text>
</comment>
<evidence type="ECO:0000259" key="5">
    <source>
        <dbReference type="Pfam" id="PF04431"/>
    </source>
</evidence>
<dbReference type="InterPro" id="IPR011050">
    <property type="entry name" value="Pectin_lyase_fold/virulence"/>
</dbReference>
<dbReference type="InterPro" id="IPR045032">
    <property type="entry name" value="PEL"/>
</dbReference>
<evidence type="ECO:0000313" key="7">
    <source>
        <dbReference type="Proteomes" id="UP000828251"/>
    </source>
</evidence>
<name>A0A9D3UVI3_9ROSI</name>
<evidence type="ECO:0000256" key="4">
    <source>
        <dbReference type="SAM" id="SignalP"/>
    </source>
</evidence>
<dbReference type="AlphaFoldDB" id="A0A9D3UVI3"/>